<dbReference type="RefSeq" id="WP_146663411.1">
    <property type="nucleotide sequence ID" value="NZ_CP019791.1"/>
</dbReference>
<dbReference type="Gene3D" id="3.40.50.720">
    <property type="entry name" value="NAD(P)-binding Rossmann-like Domain"/>
    <property type="match status" value="1"/>
</dbReference>
<name>A0A1U9NPU8_9BACT</name>
<dbReference type="STRING" id="1936003.STSP2_02951"/>
<dbReference type="PRINTS" id="PR00081">
    <property type="entry name" value="GDHRDH"/>
</dbReference>
<evidence type="ECO:0000313" key="3">
    <source>
        <dbReference type="EMBL" id="AQT69754.1"/>
    </source>
</evidence>
<evidence type="ECO:0000256" key="1">
    <source>
        <dbReference type="ARBA" id="ARBA00006484"/>
    </source>
</evidence>
<dbReference type="PANTHER" id="PTHR43639">
    <property type="entry name" value="OXIDOREDUCTASE, SHORT-CHAIN DEHYDROGENASE/REDUCTASE FAMILY (AFU_ORTHOLOGUE AFUA_5G02870)"/>
    <property type="match status" value="1"/>
</dbReference>
<dbReference type="InterPro" id="IPR002347">
    <property type="entry name" value="SDR_fam"/>
</dbReference>
<protein>
    <submittedName>
        <fullName evidence="3">3-oxoacyl-[acyl-carrier-protein] reductase FabG</fullName>
        <ecNumber evidence="3">1.1.1.100</ecNumber>
    </submittedName>
</protein>
<dbReference type="EC" id="1.1.1.100" evidence="3"/>
<dbReference type="Pfam" id="PF13561">
    <property type="entry name" value="adh_short_C2"/>
    <property type="match status" value="1"/>
</dbReference>
<sequence length="253" mass="27223">MNVENTTAIITGATGTIGGAIALELARMGCDCVLHYNTRRELAEELAETVRGMGVSAVCVQADLTEAEQIRKLFIRATDAGPARVLVNSAAVFVRQPLRDVTAEGTRRVLDMNLTAAIIASQEFVRSVDTHFTRHVDMEAHPLPIAKIVNLVDVGGERPWANYTTYCASKAGLIAATKSMAKELAPAISVNAIAPGMVNFPRSFSEEERERQLKMIPAGRIGKPSEVAGAVKFLLENDYVTGQVINVDGGRCI</sequence>
<reference evidence="4" key="1">
    <citation type="submission" date="2017-02" db="EMBL/GenBank/DDBJ databases">
        <title>Comparative genomics and description of representatives of a novel lineage of planctomycetes thriving in anoxic sediments.</title>
        <authorList>
            <person name="Spring S."/>
            <person name="Bunk B."/>
            <person name="Sproer C."/>
        </authorList>
    </citation>
    <scope>NUCLEOTIDE SEQUENCE [LARGE SCALE GENOMIC DNA]</scope>
    <source>
        <strain evidence="4">ST-NAGAB-D1</strain>
    </source>
</reference>
<dbReference type="SUPFAM" id="SSF51735">
    <property type="entry name" value="NAD(P)-binding Rossmann-fold domains"/>
    <property type="match status" value="1"/>
</dbReference>
<comment type="similarity">
    <text evidence="1">Belongs to the short-chain dehydrogenases/reductases (SDR) family.</text>
</comment>
<proteinExistence type="inferred from homology"/>
<dbReference type="OrthoDB" id="9803333at2"/>
<organism evidence="3 4">
    <name type="scientific">Anaerohalosphaera lusitana</name>
    <dbReference type="NCBI Taxonomy" id="1936003"/>
    <lineage>
        <taxon>Bacteria</taxon>
        <taxon>Pseudomonadati</taxon>
        <taxon>Planctomycetota</taxon>
        <taxon>Phycisphaerae</taxon>
        <taxon>Sedimentisphaerales</taxon>
        <taxon>Anaerohalosphaeraceae</taxon>
        <taxon>Anaerohalosphaera</taxon>
    </lineage>
</organism>
<dbReference type="EMBL" id="CP019791">
    <property type="protein sequence ID" value="AQT69754.1"/>
    <property type="molecule type" value="Genomic_DNA"/>
</dbReference>
<dbReference type="AlphaFoldDB" id="A0A1U9NPU8"/>
<keyword evidence="2 3" id="KW-0560">Oxidoreductase</keyword>
<evidence type="ECO:0000313" key="4">
    <source>
        <dbReference type="Proteomes" id="UP000189674"/>
    </source>
</evidence>
<keyword evidence="4" id="KW-1185">Reference proteome</keyword>
<dbReference type="Proteomes" id="UP000189674">
    <property type="component" value="Chromosome"/>
</dbReference>
<dbReference type="GO" id="GO:0004316">
    <property type="term" value="F:3-oxoacyl-[acyl-carrier-protein] reductase (NADPH) activity"/>
    <property type="evidence" value="ECO:0007669"/>
    <property type="project" value="UniProtKB-EC"/>
</dbReference>
<dbReference type="PANTHER" id="PTHR43639:SF1">
    <property type="entry name" value="SHORT-CHAIN DEHYDROGENASE_REDUCTASE FAMILY PROTEIN"/>
    <property type="match status" value="1"/>
</dbReference>
<evidence type="ECO:0000256" key="2">
    <source>
        <dbReference type="ARBA" id="ARBA00023002"/>
    </source>
</evidence>
<dbReference type="InterPro" id="IPR036291">
    <property type="entry name" value="NAD(P)-bd_dom_sf"/>
</dbReference>
<dbReference type="PRINTS" id="PR00080">
    <property type="entry name" value="SDRFAMILY"/>
</dbReference>
<gene>
    <name evidence="3" type="primary">fabG_2</name>
    <name evidence="3" type="ORF">STSP2_02951</name>
</gene>
<dbReference type="KEGG" id="alus:STSP2_02951"/>
<accession>A0A1U9NPU8</accession>